<feature type="signal peptide" evidence="3">
    <location>
        <begin position="1"/>
        <end position="20"/>
    </location>
</feature>
<accession>B4GAV5</accession>
<dbReference type="InterPro" id="IPR002018">
    <property type="entry name" value="CarbesteraseB"/>
</dbReference>
<evidence type="ECO:0000256" key="2">
    <source>
        <dbReference type="SAM" id="MobiDB-lite"/>
    </source>
</evidence>
<protein>
    <submittedName>
        <fullName evidence="5">GL11447</fullName>
    </submittedName>
</protein>
<dbReference type="EMBL" id="CH479181">
    <property type="protein sequence ID" value="EDW32057.1"/>
    <property type="molecule type" value="Genomic_DNA"/>
</dbReference>
<dbReference type="InterPro" id="IPR029058">
    <property type="entry name" value="AB_hydrolase_fold"/>
</dbReference>
<feature type="domain" description="Carboxylesterase type B" evidence="4">
    <location>
        <begin position="22"/>
        <end position="539"/>
    </location>
</feature>
<feature type="region of interest" description="Disordered" evidence="2">
    <location>
        <begin position="676"/>
        <end position="738"/>
    </location>
</feature>
<dbReference type="HOGENOM" id="CLU_016940_0_0_1"/>
<dbReference type="AlphaFoldDB" id="B4GAV5"/>
<reference evidence="5 6" key="1">
    <citation type="journal article" date="2007" name="Nature">
        <title>Evolution of genes and genomes on the Drosophila phylogeny.</title>
        <authorList>
            <consortium name="Drosophila 12 Genomes Consortium"/>
            <person name="Clark A.G."/>
            <person name="Eisen M.B."/>
            <person name="Smith D.R."/>
            <person name="Bergman C.M."/>
            <person name="Oliver B."/>
            <person name="Markow T.A."/>
            <person name="Kaufman T.C."/>
            <person name="Kellis M."/>
            <person name="Gelbart W."/>
            <person name="Iyer V.N."/>
            <person name="Pollard D.A."/>
            <person name="Sackton T.B."/>
            <person name="Larracuente A.M."/>
            <person name="Singh N.D."/>
            <person name="Abad J.P."/>
            <person name="Abt D.N."/>
            <person name="Adryan B."/>
            <person name="Aguade M."/>
            <person name="Akashi H."/>
            <person name="Anderson W.W."/>
            <person name="Aquadro C.F."/>
            <person name="Ardell D.H."/>
            <person name="Arguello R."/>
            <person name="Artieri C.G."/>
            <person name="Barbash D.A."/>
            <person name="Barker D."/>
            <person name="Barsanti P."/>
            <person name="Batterham P."/>
            <person name="Batzoglou S."/>
            <person name="Begun D."/>
            <person name="Bhutkar A."/>
            <person name="Blanco E."/>
            <person name="Bosak S.A."/>
            <person name="Bradley R.K."/>
            <person name="Brand A.D."/>
            <person name="Brent M.R."/>
            <person name="Brooks A.N."/>
            <person name="Brown R.H."/>
            <person name="Butlin R.K."/>
            <person name="Caggese C."/>
            <person name="Calvi B.R."/>
            <person name="Bernardo de Carvalho A."/>
            <person name="Caspi A."/>
            <person name="Castrezana S."/>
            <person name="Celniker S.E."/>
            <person name="Chang J.L."/>
            <person name="Chapple C."/>
            <person name="Chatterji S."/>
            <person name="Chinwalla A."/>
            <person name="Civetta A."/>
            <person name="Clifton S.W."/>
            <person name="Comeron J.M."/>
            <person name="Costello J.C."/>
            <person name="Coyne J.A."/>
            <person name="Daub J."/>
            <person name="David R.G."/>
            <person name="Delcher A.L."/>
            <person name="Delehaunty K."/>
            <person name="Do C.B."/>
            <person name="Ebling H."/>
            <person name="Edwards K."/>
            <person name="Eickbush T."/>
            <person name="Evans J.D."/>
            <person name="Filipski A."/>
            <person name="Findeiss S."/>
            <person name="Freyhult E."/>
            <person name="Fulton L."/>
            <person name="Fulton R."/>
            <person name="Garcia A.C."/>
            <person name="Gardiner A."/>
            <person name="Garfield D.A."/>
            <person name="Garvin B.E."/>
            <person name="Gibson G."/>
            <person name="Gilbert D."/>
            <person name="Gnerre S."/>
            <person name="Godfrey J."/>
            <person name="Good R."/>
            <person name="Gotea V."/>
            <person name="Gravely B."/>
            <person name="Greenberg A.J."/>
            <person name="Griffiths-Jones S."/>
            <person name="Gross S."/>
            <person name="Guigo R."/>
            <person name="Gustafson E.A."/>
            <person name="Haerty W."/>
            <person name="Hahn M.W."/>
            <person name="Halligan D.L."/>
            <person name="Halpern A.L."/>
            <person name="Halter G.M."/>
            <person name="Han M.V."/>
            <person name="Heger A."/>
            <person name="Hillier L."/>
            <person name="Hinrichs A.S."/>
            <person name="Holmes I."/>
            <person name="Hoskins R.A."/>
            <person name="Hubisz M.J."/>
            <person name="Hultmark D."/>
            <person name="Huntley M.A."/>
            <person name="Jaffe D.B."/>
            <person name="Jagadeeshan S."/>
            <person name="Jeck W.R."/>
            <person name="Johnson J."/>
            <person name="Jones C.D."/>
            <person name="Jordan W.C."/>
            <person name="Karpen G.H."/>
            <person name="Kataoka E."/>
            <person name="Keightley P.D."/>
            <person name="Kheradpour P."/>
            <person name="Kirkness E.F."/>
            <person name="Koerich L.B."/>
            <person name="Kristiansen K."/>
            <person name="Kudrna D."/>
            <person name="Kulathinal R.J."/>
            <person name="Kumar S."/>
            <person name="Kwok R."/>
            <person name="Lander E."/>
            <person name="Langley C.H."/>
            <person name="Lapoint R."/>
            <person name="Lazzaro B.P."/>
            <person name="Lee S.J."/>
            <person name="Levesque L."/>
            <person name="Li R."/>
            <person name="Lin C.F."/>
            <person name="Lin M.F."/>
            <person name="Lindblad-Toh K."/>
            <person name="Llopart A."/>
            <person name="Long M."/>
            <person name="Low L."/>
            <person name="Lozovsky E."/>
            <person name="Lu J."/>
            <person name="Luo M."/>
            <person name="Machado C.A."/>
            <person name="Makalowski W."/>
            <person name="Marzo M."/>
            <person name="Matsuda M."/>
            <person name="Matzkin L."/>
            <person name="McAllister B."/>
            <person name="McBride C.S."/>
            <person name="McKernan B."/>
            <person name="McKernan K."/>
            <person name="Mendez-Lago M."/>
            <person name="Minx P."/>
            <person name="Mollenhauer M.U."/>
            <person name="Montooth K."/>
            <person name="Mount S.M."/>
            <person name="Mu X."/>
            <person name="Myers E."/>
            <person name="Negre B."/>
            <person name="Newfeld S."/>
            <person name="Nielsen R."/>
            <person name="Noor M.A."/>
            <person name="O'Grady P."/>
            <person name="Pachter L."/>
            <person name="Papaceit M."/>
            <person name="Parisi M.J."/>
            <person name="Parisi M."/>
            <person name="Parts L."/>
            <person name="Pedersen J.S."/>
            <person name="Pesole G."/>
            <person name="Phillippy A.M."/>
            <person name="Ponting C.P."/>
            <person name="Pop M."/>
            <person name="Porcelli D."/>
            <person name="Powell J.R."/>
            <person name="Prohaska S."/>
            <person name="Pruitt K."/>
            <person name="Puig M."/>
            <person name="Quesneville H."/>
            <person name="Ram K.R."/>
            <person name="Rand D."/>
            <person name="Rasmussen M.D."/>
            <person name="Reed L.K."/>
            <person name="Reenan R."/>
            <person name="Reily A."/>
            <person name="Remington K.A."/>
            <person name="Rieger T.T."/>
            <person name="Ritchie M.G."/>
            <person name="Robin C."/>
            <person name="Rogers Y.H."/>
            <person name="Rohde C."/>
            <person name="Rozas J."/>
            <person name="Rubenfield M.J."/>
            <person name="Ruiz A."/>
            <person name="Russo S."/>
            <person name="Salzberg S.L."/>
            <person name="Sanchez-Gracia A."/>
            <person name="Saranga D.J."/>
            <person name="Sato H."/>
            <person name="Schaeffer S.W."/>
            <person name="Schatz M.C."/>
            <person name="Schlenke T."/>
            <person name="Schwartz R."/>
            <person name="Segarra C."/>
            <person name="Singh R.S."/>
            <person name="Sirot L."/>
            <person name="Sirota M."/>
            <person name="Sisneros N.B."/>
            <person name="Smith C.D."/>
            <person name="Smith T.F."/>
            <person name="Spieth J."/>
            <person name="Stage D.E."/>
            <person name="Stark A."/>
            <person name="Stephan W."/>
            <person name="Strausberg R.L."/>
            <person name="Strempel S."/>
            <person name="Sturgill D."/>
            <person name="Sutton G."/>
            <person name="Sutton G.G."/>
            <person name="Tao W."/>
            <person name="Teichmann S."/>
            <person name="Tobari Y.N."/>
            <person name="Tomimura Y."/>
            <person name="Tsolas J.M."/>
            <person name="Valente V.L."/>
            <person name="Venter E."/>
            <person name="Venter J.C."/>
            <person name="Vicario S."/>
            <person name="Vieira F.G."/>
            <person name="Vilella A.J."/>
            <person name="Villasante A."/>
            <person name="Walenz B."/>
            <person name="Wang J."/>
            <person name="Wasserman M."/>
            <person name="Watts T."/>
            <person name="Wilson D."/>
            <person name="Wilson R.K."/>
            <person name="Wing R.A."/>
            <person name="Wolfner M.F."/>
            <person name="Wong A."/>
            <person name="Wong G.K."/>
            <person name="Wu C.I."/>
            <person name="Wu G."/>
            <person name="Yamamoto D."/>
            <person name="Yang H.P."/>
            <person name="Yang S.P."/>
            <person name="Yorke J.A."/>
            <person name="Yoshida K."/>
            <person name="Zdobnov E."/>
            <person name="Zhang P."/>
            <person name="Zhang Y."/>
            <person name="Zimin A.V."/>
            <person name="Baldwin J."/>
            <person name="Abdouelleil A."/>
            <person name="Abdulkadir J."/>
            <person name="Abebe A."/>
            <person name="Abera B."/>
            <person name="Abreu J."/>
            <person name="Acer S.C."/>
            <person name="Aftuck L."/>
            <person name="Alexander A."/>
            <person name="An P."/>
            <person name="Anderson E."/>
            <person name="Anderson S."/>
            <person name="Arachi H."/>
            <person name="Azer M."/>
            <person name="Bachantsang P."/>
            <person name="Barry A."/>
            <person name="Bayul T."/>
            <person name="Berlin A."/>
            <person name="Bessette D."/>
            <person name="Bloom T."/>
            <person name="Blye J."/>
            <person name="Boguslavskiy L."/>
            <person name="Bonnet C."/>
            <person name="Boukhgalter B."/>
            <person name="Bourzgui I."/>
            <person name="Brown A."/>
            <person name="Cahill P."/>
            <person name="Channer S."/>
            <person name="Cheshatsang Y."/>
            <person name="Chuda L."/>
            <person name="Citroen M."/>
            <person name="Collymore A."/>
            <person name="Cooke P."/>
            <person name="Costello M."/>
            <person name="D'Aco K."/>
            <person name="Daza R."/>
            <person name="De Haan G."/>
            <person name="DeGray S."/>
            <person name="DeMaso C."/>
            <person name="Dhargay N."/>
            <person name="Dooley K."/>
            <person name="Dooley E."/>
            <person name="Doricent M."/>
            <person name="Dorje P."/>
            <person name="Dorjee K."/>
            <person name="Dupes A."/>
            <person name="Elong R."/>
            <person name="Falk J."/>
            <person name="Farina A."/>
            <person name="Faro S."/>
            <person name="Ferguson D."/>
            <person name="Fisher S."/>
            <person name="Foley C.D."/>
            <person name="Franke A."/>
            <person name="Friedrich D."/>
            <person name="Gadbois L."/>
            <person name="Gearin G."/>
            <person name="Gearin C.R."/>
            <person name="Giannoukos G."/>
            <person name="Goode T."/>
            <person name="Graham J."/>
            <person name="Grandbois E."/>
            <person name="Grewal S."/>
            <person name="Gyaltsen K."/>
            <person name="Hafez N."/>
            <person name="Hagos B."/>
            <person name="Hall J."/>
            <person name="Henson C."/>
            <person name="Hollinger A."/>
            <person name="Honan T."/>
            <person name="Huard M.D."/>
            <person name="Hughes L."/>
            <person name="Hurhula B."/>
            <person name="Husby M.E."/>
            <person name="Kamat A."/>
            <person name="Kanga B."/>
            <person name="Kashin S."/>
            <person name="Khazanovich D."/>
            <person name="Kisner P."/>
            <person name="Lance K."/>
            <person name="Lara M."/>
            <person name="Lee W."/>
            <person name="Lennon N."/>
            <person name="Letendre F."/>
            <person name="LeVine R."/>
            <person name="Lipovsky A."/>
            <person name="Liu X."/>
            <person name="Liu J."/>
            <person name="Liu S."/>
            <person name="Lokyitsang T."/>
            <person name="Lokyitsang Y."/>
            <person name="Lubonja R."/>
            <person name="Lui A."/>
            <person name="MacDonald P."/>
            <person name="Magnisalis V."/>
            <person name="Maru K."/>
            <person name="Matthews C."/>
            <person name="McCusker W."/>
            <person name="McDonough S."/>
            <person name="Mehta T."/>
            <person name="Meldrim J."/>
            <person name="Meneus L."/>
            <person name="Mihai O."/>
            <person name="Mihalev A."/>
            <person name="Mihova T."/>
            <person name="Mittelman R."/>
            <person name="Mlenga V."/>
            <person name="Montmayeur A."/>
            <person name="Mulrain L."/>
            <person name="Navidi A."/>
            <person name="Naylor J."/>
            <person name="Negash T."/>
            <person name="Nguyen T."/>
            <person name="Nguyen N."/>
            <person name="Nicol R."/>
            <person name="Norbu C."/>
            <person name="Norbu N."/>
            <person name="Novod N."/>
            <person name="O'Neill B."/>
            <person name="Osman S."/>
            <person name="Markiewicz E."/>
            <person name="Oyono O.L."/>
            <person name="Patti C."/>
            <person name="Phunkhang P."/>
            <person name="Pierre F."/>
            <person name="Priest M."/>
            <person name="Raghuraman S."/>
            <person name="Rege F."/>
            <person name="Reyes R."/>
            <person name="Rise C."/>
            <person name="Rogov P."/>
            <person name="Ross K."/>
            <person name="Ryan E."/>
            <person name="Settipalli S."/>
            <person name="Shea T."/>
            <person name="Sherpa N."/>
            <person name="Shi L."/>
            <person name="Shih D."/>
            <person name="Sparrow T."/>
            <person name="Spaulding J."/>
            <person name="Stalker J."/>
            <person name="Stange-Thomann N."/>
            <person name="Stavropoulos S."/>
            <person name="Stone C."/>
            <person name="Strader C."/>
            <person name="Tesfaye S."/>
            <person name="Thomson T."/>
            <person name="Thoulutsang Y."/>
            <person name="Thoulutsang D."/>
            <person name="Topham K."/>
            <person name="Topping I."/>
            <person name="Tsamla T."/>
            <person name="Vassiliev H."/>
            <person name="Vo A."/>
            <person name="Wangchuk T."/>
            <person name="Wangdi T."/>
            <person name="Weiand M."/>
            <person name="Wilkinson J."/>
            <person name="Wilson A."/>
            <person name="Yadav S."/>
            <person name="Young G."/>
            <person name="Yu Q."/>
            <person name="Zembek L."/>
            <person name="Zhong D."/>
            <person name="Zimmer A."/>
            <person name="Zwirko Z."/>
            <person name="Jaffe D.B."/>
            <person name="Alvarez P."/>
            <person name="Brockman W."/>
            <person name="Butler J."/>
            <person name="Chin C."/>
            <person name="Gnerre S."/>
            <person name="Grabherr M."/>
            <person name="Kleber M."/>
            <person name="Mauceli E."/>
            <person name="MacCallum I."/>
        </authorList>
    </citation>
    <scope>NUCLEOTIDE SEQUENCE [LARGE SCALE GENOMIC DNA]</scope>
    <source>
        <strain evidence="6">MSH-3 / Tucson 14011-0111.49</strain>
    </source>
</reference>
<evidence type="ECO:0000256" key="1">
    <source>
        <dbReference type="ARBA" id="ARBA00023180"/>
    </source>
</evidence>
<dbReference type="ESTHER" id="drope-b4gav5">
    <property type="family name" value="OtherNon-catalytic_C"/>
</dbReference>
<evidence type="ECO:0000313" key="5">
    <source>
        <dbReference type="EMBL" id="EDW32057.1"/>
    </source>
</evidence>
<dbReference type="PANTHER" id="PTHR11559">
    <property type="entry name" value="CARBOXYLESTERASE"/>
    <property type="match status" value="1"/>
</dbReference>
<dbReference type="Proteomes" id="UP000008744">
    <property type="component" value="Unassembled WGS sequence"/>
</dbReference>
<keyword evidence="3" id="KW-0732">Signal</keyword>
<dbReference type="PhylomeDB" id="B4GAV5"/>
<dbReference type="Gene3D" id="3.40.50.1820">
    <property type="entry name" value="alpha/beta hydrolase"/>
    <property type="match status" value="1"/>
</dbReference>
<dbReference type="OrthoDB" id="19501at2759"/>
<feature type="chain" id="PRO_5002803402" evidence="3">
    <location>
        <begin position="21"/>
        <end position="762"/>
    </location>
</feature>
<evidence type="ECO:0000313" key="6">
    <source>
        <dbReference type="Proteomes" id="UP000008744"/>
    </source>
</evidence>
<dbReference type="InterPro" id="IPR050309">
    <property type="entry name" value="Type-B_Carboxylest/Lipase"/>
</dbReference>
<name>B4GAV5_DROPE</name>
<keyword evidence="1" id="KW-0325">Glycoprotein</keyword>
<dbReference type="Pfam" id="PF00135">
    <property type="entry name" value="COesterase"/>
    <property type="match status" value="1"/>
</dbReference>
<keyword evidence="6" id="KW-1185">Reference proteome</keyword>
<dbReference type="eggNOG" id="KOG1516">
    <property type="taxonomic scope" value="Eukaryota"/>
</dbReference>
<dbReference type="SUPFAM" id="SSF53474">
    <property type="entry name" value="alpha/beta-Hydrolases"/>
    <property type="match status" value="1"/>
</dbReference>
<sequence>MRNTLRIHCLLLLLLAAVVAQQTHIKLEQGDLIGLKVFPDGTRSAVYAFLGIPYAQPPVADLRFAPAKPSLNWNRTLQAMAMRPICPQLSNTIYDEGSDGGVAGGGGIPRAAQTDEDCLYLNIWTPETGLRYGKLPIAVIITGEEFAYDWPRNRINGLDLAAEGIVVISVQYRNNIYGWLGLGEGHRQLPGNYGLTDVRLAIRWIQRNADAFGGNPDQITLLGHGSGGAALVLASALEESNLVKQLVLMSPGPVLRSLGSGHDQRIMETGRVLIQKLGCQFEEAQRRQLLGCLQRTSQEDLLRAYESVYNHGNGSYQLGVVLWRGLEERLHNQTLPPVLLGITSNEGAFLQDYWLDVAREGQLALQEYINHTVMPNVLRSLEAGSDENGSQMAAIKWRYFNGVPERGGSVVHLLNGMQRLLSESLYELPFFRLLDMLNGSTSYAYVFDQSHAMDMRGRKNLFAGASHSSDLPLLLGPSLFQQIARRRFTGEEEQLCRKLRGAFANFVKSGNPTPGRIYDAWLPYNRQNPFIYSLGEQQAKPIQSGGLDEAEIDKLLRGDTAAGIDRSLSRTNRHDTYRAGLSNSYTSSNQQDSGFSGHLQRVYGFWQVLLPLEKDNEFRGGALGQRVRLLEAHADAARYRQGFYAMLGLWFRWTTIFGGGKDGQATSGIASVESWRKGGRAAKRERGEGEAERERREQPLNQRARRPRQLQPYDFKATPAAGGAGAGAGSGTVEELLDPVPSKFEPNLAVKNWQYQLTCDKF</sequence>
<dbReference type="STRING" id="7234.B4GAV5"/>
<dbReference type="InterPro" id="IPR019819">
    <property type="entry name" value="Carboxylesterase_B_CS"/>
</dbReference>
<evidence type="ECO:0000256" key="3">
    <source>
        <dbReference type="SAM" id="SignalP"/>
    </source>
</evidence>
<organism evidence="6">
    <name type="scientific">Drosophila persimilis</name>
    <name type="common">Fruit fly</name>
    <dbReference type="NCBI Taxonomy" id="7234"/>
    <lineage>
        <taxon>Eukaryota</taxon>
        <taxon>Metazoa</taxon>
        <taxon>Ecdysozoa</taxon>
        <taxon>Arthropoda</taxon>
        <taxon>Hexapoda</taxon>
        <taxon>Insecta</taxon>
        <taxon>Pterygota</taxon>
        <taxon>Neoptera</taxon>
        <taxon>Endopterygota</taxon>
        <taxon>Diptera</taxon>
        <taxon>Brachycera</taxon>
        <taxon>Muscomorpha</taxon>
        <taxon>Ephydroidea</taxon>
        <taxon>Drosophilidae</taxon>
        <taxon>Drosophila</taxon>
        <taxon>Sophophora</taxon>
    </lineage>
</organism>
<evidence type="ECO:0000259" key="4">
    <source>
        <dbReference type="Pfam" id="PF00135"/>
    </source>
</evidence>
<feature type="compositionally biased region" description="Basic and acidic residues" evidence="2">
    <location>
        <begin position="682"/>
        <end position="698"/>
    </location>
</feature>
<gene>
    <name evidence="5" type="primary">Dper\GL11447</name>
    <name evidence="5" type="ORF">Dper_GL11447</name>
</gene>
<dbReference type="PROSITE" id="PS00941">
    <property type="entry name" value="CARBOXYLESTERASE_B_2"/>
    <property type="match status" value="1"/>
</dbReference>
<dbReference type="OMA" id="QSHSMDM"/>
<proteinExistence type="predicted"/>